<keyword evidence="7 10" id="KW-1133">Transmembrane helix</keyword>
<dbReference type="GO" id="GO:0015562">
    <property type="term" value="F:efflux transmembrane transporter activity"/>
    <property type="evidence" value="ECO:0007669"/>
    <property type="project" value="UniProtKB-ARBA"/>
</dbReference>
<feature type="region of interest" description="Disordered" evidence="9">
    <location>
        <begin position="1"/>
        <end position="22"/>
    </location>
</feature>
<keyword evidence="3" id="KW-0813">Transport</keyword>
<dbReference type="AlphaFoldDB" id="A0A6F9D4T3"/>
<reference evidence="12" key="1">
    <citation type="submission" date="2020-04" db="EMBL/GenBank/DDBJ databases">
        <authorList>
            <person name="Neveu A P."/>
        </authorList>
    </citation>
    <scope>NUCLEOTIDE SEQUENCE</scope>
    <source>
        <tissue evidence="12">Whole embryo</tissue>
    </source>
</reference>
<sequence>MGDTNHLPTNGSSKQNGSGENPVKKMEVFSLSVEEPQCQKAPTISFHDVNYEINLRDGCCAACKDTKVKKILHSVNGIMRPGLNAIMGPTGSGKSTLLDILADRKDPSGLSGDILIDGVFLPSNFKHFSGYVVQQDVLISTLTVRENLWYSANLRLPKSISKEAKLKRVDEVLHDLGITACADTKIGNEMIRGVSGGEKKRTSIAMELITSPSVLFLDEPTTGLDASTANAVMIHLKRLSMRGRTVILSIHQPRFSIFRLFDTLTLLSTGRVLYHGPCGDALTHFKSIGYPCEEHNNPGDFLLDVINGDSTALTTSLTDDEVYSDAEIQEKKDEDTTTRIASDLAVQYNSSELNKTFCAELSDIASKSRKEKKRRSSIMHHGYATPFCFQFRVLVERTFKSVIRNPMTAVGNVVVSLIIGILFGIFYFQIKDDADTGVQNR</sequence>
<dbReference type="Pfam" id="PF19055">
    <property type="entry name" value="ABC2_membrane_7"/>
    <property type="match status" value="1"/>
</dbReference>
<dbReference type="GO" id="GO:0140359">
    <property type="term" value="F:ABC-type transporter activity"/>
    <property type="evidence" value="ECO:0007669"/>
    <property type="project" value="InterPro"/>
</dbReference>
<dbReference type="InterPro" id="IPR003593">
    <property type="entry name" value="AAA+_ATPase"/>
</dbReference>
<comment type="similarity">
    <text evidence="2">Belongs to the ABC transporter superfamily. ABCG family. Eye pigment precursor importer (TC 3.A.1.204) subfamily.</text>
</comment>
<evidence type="ECO:0000259" key="11">
    <source>
        <dbReference type="PROSITE" id="PS50893"/>
    </source>
</evidence>
<keyword evidence="4 10" id="KW-0812">Transmembrane</keyword>
<proteinExistence type="evidence at transcript level"/>
<evidence type="ECO:0000256" key="2">
    <source>
        <dbReference type="ARBA" id="ARBA00005814"/>
    </source>
</evidence>
<dbReference type="PANTHER" id="PTHR48041">
    <property type="entry name" value="ABC TRANSPORTER G FAMILY MEMBER 28"/>
    <property type="match status" value="1"/>
</dbReference>
<evidence type="ECO:0000256" key="7">
    <source>
        <dbReference type="ARBA" id="ARBA00022989"/>
    </source>
</evidence>
<dbReference type="SUPFAM" id="SSF52540">
    <property type="entry name" value="P-loop containing nucleoside triphosphate hydrolases"/>
    <property type="match status" value="1"/>
</dbReference>
<organism evidence="12">
    <name type="scientific">Phallusia mammillata</name>
    <dbReference type="NCBI Taxonomy" id="59560"/>
    <lineage>
        <taxon>Eukaryota</taxon>
        <taxon>Metazoa</taxon>
        <taxon>Chordata</taxon>
        <taxon>Tunicata</taxon>
        <taxon>Ascidiacea</taxon>
        <taxon>Phlebobranchia</taxon>
        <taxon>Ascidiidae</taxon>
        <taxon>Phallusia</taxon>
    </lineage>
</organism>
<dbReference type="PROSITE" id="PS50893">
    <property type="entry name" value="ABC_TRANSPORTER_2"/>
    <property type="match status" value="1"/>
</dbReference>
<feature type="compositionally biased region" description="Polar residues" evidence="9">
    <location>
        <begin position="1"/>
        <end position="19"/>
    </location>
</feature>
<keyword evidence="8 10" id="KW-0472">Membrane</keyword>
<evidence type="ECO:0000256" key="10">
    <source>
        <dbReference type="SAM" id="Phobius"/>
    </source>
</evidence>
<dbReference type="GO" id="GO:0016887">
    <property type="term" value="F:ATP hydrolysis activity"/>
    <property type="evidence" value="ECO:0007669"/>
    <property type="project" value="InterPro"/>
</dbReference>
<evidence type="ECO:0000256" key="4">
    <source>
        <dbReference type="ARBA" id="ARBA00022692"/>
    </source>
</evidence>
<feature type="transmembrane region" description="Helical" evidence="10">
    <location>
        <begin position="407"/>
        <end position="430"/>
    </location>
</feature>
<dbReference type="GO" id="GO:0005524">
    <property type="term" value="F:ATP binding"/>
    <property type="evidence" value="ECO:0007669"/>
    <property type="project" value="UniProtKB-KW"/>
</dbReference>
<dbReference type="FunFam" id="3.40.50.300:FF:000622">
    <property type="entry name" value="ATP-binding cassette sub-family G member 2"/>
    <property type="match status" value="1"/>
</dbReference>
<comment type="subcellular location">
    <subcellularLocation>
        <location evidence="1">Membrane</location>
        <topology evidence="1">Multi-pass membrane protein</topology>
    </subcellularLocation>
</comment>
<dbReference type="CDD" id="cd03213">
    <property type="entry name" value="ABCG_EPDR"/>
    <property type="match status" value="1"/>
</dbReference>
<accession>A0A6F9D4T3</accession>
<keyword evidence="6 12" id="KW-0067">ATP-binding</keyword>
<evidence type="ECO:0000256" key="1">
    <source>
        <dbReference type="ARBA" id="ARBA00004141"/>
    </source>
</evidence>
<dbReference type="EMBL" id="LR782613">
    <property type="protein sequence ID" value="CAB3219646.1"/>
    <property type="molecule type" value="mRNA"/>
</dbReference>
<feature type="domain" description="ABC transporter" evidence="11">
    <location>
        <begin position="44"/>
        <end position="294"/>
    </location>
</feature>
<keyword evidence="5" id="KW-0547">Nucleotide-binding</keyword>
<name>A0A6F9D4T3_9ASCI</name>
<dbReference type="GO" id="GO:0008514">
    <property type="term" value="F:organic anion transmembrane transporter activity"/>
    <property type="evidence" value="ECO:0007669"/>
    <property type="project" value="UniProtKB-ARBA"/>
</dbReference>
<dbReference type="InterPro" id="IPR027417">
    <property type="entry name" value="P-loop_NTPase"/>
</dbReference>
<dbReference type="PANTHER" id="PTHR48041:SF116">
    <property type="entry name" value="PROTEIN BROWN"/>
    <property type="match status" value="1"/>
</dbReference>
<evidence type="ECO:0000256" key="5">
    <source>
        <dbReference type="ARBA" id="ARBA00022741"/>
    </source>
</evidence>
<evidence type="ECO:0000256" key="3">
    <source>
        <dbReference type="ARBA" id="ARBA00022448"/>
    </source>
</evidence>
<dbReference type="GO" id="GO:0016324">
    <property type="term" value="C:apical plasma membrane"/>
    <property type="evidence" value="ECO:0007669"/>
    <property type="project" value="UniProtKB-ARBA"/>
</dbReference>
<evidence type="ECO:0000256" key="9">
    <source>
        <dbReference type="SAM" id="MobiDB-lite"/>
    </source>
</evidence>
<dbReference type="SMART" id="SM00382">
    <property type="entry name" value="AAA"/>
    <property type="match status" value="1"/>
</dbReference>
<dbReference type="Pfam" id="PF00005">
    <property type="entry name" value="ABC_tran"/>
    <property type="match status" value="1"/>
</dbReference>
<dbReference type="InterPro" id="IPR003439">
    <property type="entry name" value="ABC_transporter-like_ATP-bd"/>
</dbReference>
<gene>
    <name evidence="12" type="primary">Abcg2-004</name>
</gene>
<evidence type="ECO:0000313" key="12">
    <source>
        <dbReference type="EMBL" id="CAB3219646.1"/>
    </source>
</evidence>
<dbReference type="InterPro" id="IPR050352">
    <property type="entry name" value="ABCG_transporters"/>
</dbReference>
<dbReference type="Gene3D" id="3.40.50.300">
    <property type="entry name" value="P-loop containing nucleotide triphosphate hydrolases"/>
    <property type="match status" value="1"/>
</dbReference>
<dbReference type="InterPro" id="IPR043926">
    <property type="entry name" value="ABCG_dom"/>
</dbReference>
<protein>
    <submittedName>
        <fullName evidence="12">ATP-binding cassette sub-family G member 2</fullName>
    </submittedName>
</protein>
<evidence type="ECO:0000256" key="6">
    <source>
        <dbReference type="ARBA" id="ARBA00022840"/>
    </source>
</evidence>
<evidence type="ECO:0000256" key="8">
    <source>
        <dbReference type="ARBA" id="ARBA00023136"/>
    </source>
</evidence>